<organism evidence="2 3">
    <name type="scientific">Nitrosomonas ureae</name>
    <dbReference type="NCBI Taxonomy" id="44577"/>
    <lineage>
        <taxon>Bacteria</taxon>
        <taxon>Pseudomonadati</taxon>
        <taxon>Pseudomonadota</taxon>
        <taxon>Betaproteobacteria</taxon>
        <taxon>Nitrosomonadales</taxon>
        <taxon>Nitrosomonadaceae</taxon>
        <taxon>Nitrosomonas</taxon>
    </lineage>
</organism>
<name>A0A285BXE2_9PROT</name>
<protein>
    <submittedName>
        <fullName evidence="2">Uncharacterized protein</fullName>
    </submittedName>
</protein>
<sequence length="71" mass="7938">MRKIANEKPAVSAGLNIAIIVGTIIFPIVGIAMGYTYYRRDHPDMKTAGKNWLILGIIMFLVNILFVSVMR</sequence>
<proteinExistence type="predicted"/>
<keyword evidence="1" id="KW-0472">Membrane</keyword>
<evidence type="ECO:0000256" key="1">
    <source>
        <dbReference type="SAM" id="Phobius"/>
    </source>
</evidence>
<dbReference type="Proteomes" id="UP000242498">
    <property type="component" value="Chromosome I"/>
</dbReference>
<dbReference type="AlphaFoldDB" id="A0A285BXE2"/>
<feature type="transmembrane region" description="Helical" evidence="1">
    <location>
        <begin position="12"/>
        <end position="32"/>
    </location>
</feature>
<accession>A0A285BXE2</accession>
<evidence type="ECO:0000313" key="3">
    <source>
        <dbReference type="Proteomes" id="UP000242498"/>
    </source>
</evidence>
<keyword evidence="1" id="KW-0812">Transmembrane</keyword>
<feature type="transmembrane region" description="Helical" evidence="1">
    <location>
        <begin position="52"/>
        <end position="70"/>
    </location>
</feature>
<keyword evidence="1" id="KW-1133">Transmembrane helix</keyword>
<evidence type="ECO:0000313" key="2">
    <source>
        <dbReference type="EMBL" id="SNX59964.1"/>
    </source>
</evidence>
<dbReference type="EMBL" id="LT907782">
    <property type="protein sequence ID" value="SNX59964.1"/>
    <property type="molecule type" value="Genomic_DNA"/>
</dbReference>
<reference evidence="2 3" key="1">
    <citation type="submission" date="2017-08" db="EMBL/GenBank/DDBJ databases">
        <authorList>
            <person name="de Groot N.N."/>
        </authorList>
    </citation>
    <scope>NUCLEOTIDE SEQUENCE [LARGE SCALE GENOMIC DNA]</scope>
    <source>
        <strain evidence="2 3">Nm15</strain>
    </source>
</reference>
<gene>
    <name evidence="2" type="ORF">SAMN06296273_1415</name>
</gene>